<feature type="transmembrane region" description="Helical" evidence="1">
    <location>
        <begin position="52"/>
        <end position="72"/>
    </location>
</feature>
<evidence type="ECO:0000313" key="2">
    <source>
        <dbReference type="EMBL" id="SKA36692.1"/>
    </source>
</evidence>
<keyword evidence="1" id="KW-1133">Transmembrane helix</keyword>
<sequence length="268" mass="29668">MTRQETQLTETDVQLLQSLGQVKGRRLRLLVFFTCVTLVFGLLLFIPAEAAGFTIGVALIFLLMFSLCYFMWRGVWLMRRRSQRSIDNGRKGIIEMQLKGLQANGRGGVDYVADSGEVYRLAVPLPGVSVLGRQLASWYPGVIEYAAGAVGERVQLHISVTGVLLRVVYPDSPAVKAPAVLTETDKRLVGEHRDGEKMIIIGKITEVLVPLQRGKGLHDTYIRIGDTLYLLKPLRQTEHPVSPGLEVHLHVLPGRNGEADKVLYLLGA</sequence>
<evidence type="ECO:0000256" key="1">
    <source>
        <dbReference type="SAM" id="Phobius"/>
    </source>
</evidence>
<dbReference type="RefSeq" id="WP_143313071.1">
    <property type="nucleotide sequence ID" value="NZ_FUWZ01000004.1"/>
</dbReference>
<proteinExistence type="predicted"/>
<feature type="transmembrane region" description="Helical" evidence="1">
    <location>
        <begin position="27"/>
        <end position="46"/>
    </location>
</feature>
<evidence type="ECO:0000313" key="3">
    <source>
        <dbReference type="Proteomes" id="UP000190367"/>
    </source>
</evidence>
<gene>
    <name evidence="2" type="ORF">SAMN04488128_104154</name>
</gene>
<accession>A0A1T4T865</accession>
<dbReference type="Proteomes" id="UP000190367">
    <property type="component" value="Unassembled WGS sequence"/>
</dbReference>
<name>A0A1T4T865_9BACT</name>
<keyword evidence="3" id="KW-1185">Reference proteome</keyword>
<reference evidence="3" key="1">
    <citation type="submission" date="2017-02" db="EMBL/GenBank/DDBJ databases">
        <authorList>
            <person name="Varghese N."/>
            <person name="Submissions S."/>
        </authorList>
    </citation>
    <scope>NUCLEOTIDE SEQUENCE [LARGE SCALE GENOMIC DNA]</scope>
    <source>
        <strain evidence="3">DSM 22224</strain>
    </source>
</reference>
<protein>
    <submittedName>
        <fullName evidence="2">Uncharacterized protein</fullName>
    </submittedName>
</protein>
<dbReference type="EMBL" id="FUWZ01000004">
    <property type="protein sequence ID" value="SKA36692.1"/>
    <property type="molecule type" value="Genomic_DNA"/>
</dbReference>
<dbReference type="OrthoDB" id="634480at2"/>
<keyword evidence="1" id="KW-0472">Membrane</keyword>
<dbReference type="AlphaFoldDB" id="A0A1T4T865"/>
<organism evidence="2 3">
    <name type="scientific">Chitinophaga eiseniae</name>
    <dbReference type="NCBI Taxonomy" id="634771"/>
    <lineage>
        <taxon>Bacteria</taxon>
        <taxon>Pseudomonadati</taxon>
        <taxon>Bacteroidota</taxon>
        <taxon>Chitinophagia</taxon>
        <taxon>Chitinophagales</taxon>
        <taxon>Chitinophagaceae</taxon>
        <taxon>Chitinophaga</taxon>
    </lineage>
</organism>
<keyword evidence="1" id="KW-0812">Transmembrane</keyword>